<keyword evidence="4" id="KW-1185">Reference proteome</keyword>
<keyword evidence="1" id="KW-0472">Membrane</keyword>
<sequence length="261" mass="27187">MAHFTPLLALFLALLAQTLAQNATVTTITTTTTATPTLTRVVDLFFLNERAYEGLPYTLFHRDSGSVVAVDSVNSLTTYVITTTRGDRRGPPGAKHTDDATTAIPTLKPTHSRHWHPANGTGPPSTITQGPATFMFTGTRYGPDLTVVNHCSLNGTANAACNLTHVGAAWYTPRDPAWNGSFSTYSYTGTSGDRLGFAPVTITAGAALLTGDLRATPSGGGTSGAIRSRAVMGGFQLYGGAVGVGWWVVVGGVVVVLGVGM</sequence>
<proteinExistence type="predicted"/>
<gene>
    <name evidence="3" type="ORF">C8A01DRAFT_12537</name>
</gene>
<dbReference type="Proteomes" id="UP001303115">
    <property type="component" value="Unassembled WGS sequence"/>
</dbReference>
<comment type="caution">
    <text evidence="3">The sequence shown here is derived from an EMBL/GenBank/DDBJ whole genome shotgun (WGS) entry which is preliminary data.</text>
</comment>
<accession>A0AAN6PMX9</accession>
<keyword evidence="1" id="KW-1133">Transmembrane helix</keyword>
<feature type="chain" id="PRO_5042976826" evidence="2">
    <location>
        <begin position="21"/>
        <end position="261"/>
    </location>
</feature>
<evidence type="ECO:0000313" key="4">
    <source>
        <dbReference type="Proteomes" id="UP001303115"/>
    </source>
</evidence>
<feature type="transmembrane region" description="Helical" evidence="1">
    <location>
        <begin position="237"/>
        <end position="259"/>
    </location>
</feature>
<evidence type="ECO:0000256" key="2">
    <source>
        <dbReference type="SAM" id="SignalP"/>
    </source>
</evidence>
<organism evidence="3 4">
    <name type="scientific">Parachaetomium inaequale</name>
    <dbReference type="NCBI Taxonomy" id="2588326"/>
    <lineage>
        <taxon>Eukaryota</taxon>
        <taxon>Fungi</taxon>
        <taxon>Dikarya</taxon>
        <taxon>Ascomycota</taxon>
        <taxon>Pezizomycotina</taxon>
        <taxon>Sordariomycetes</taxon>
        <taxon>Sordariomycetidae</taxon>
        <taxon>Sordariales</taxon>
        <taxon>Chaetomiaceae</taxon>
        <taxon>Parachaetomium</taxon>
    </lineage>
</organism>
<reference evidence="4" key="1">
    <citation type="journal article" date="2023" name="Mol. Phylogenet. Evol.">
        <title>Genome-scale phylogeny and comparative genomics of the fungal order Sordariales.</title>
        <authorList>
            <person name="Hensen N."/>
            <person name="Bonometti L."/>
            <person name="Westerberg I."/>
            <person name="Brannstrom I.O."/>
            <person name="Guillou S."/>
            <person name="Cros-Aarteil S."/>
            <person name="Calhoun S."/>
            <person name="Haridas S."/>
            <person name="Kuo A."/>
            <person name="Mondo S."/>
            <person name="Pangilinan J."/>
            <person name="Riley R."/>
            <person name="LaButti K."/>
            <person name="Andreopoulos B."/>
            <person name="Lipzen A."/>
            <person name="Chen C."/>
            <person name="Yan M."/>
            <person name="Daum C."/>
            <person name="Ng V."/>
            <person name="Clum A."/>
            <person name="Steindorff A."/>
            <person name="Ohm R.A."/>
            <person name="Martin F."/>
            <person name="Silar P."/>
            <person name="Natvig D.O."/>
            <person name="Lalanne C."/>
            <person name="Gautier V."/>
            <person name="Ament-Velasquez S.L."/>
            <person name="Kruys A."/>
            <person name="Hutchinson M.I."/>
            <person name="Powell A.J."/>
            <person name="Barry K."/>
            <person name="Miller A.N."/>
            <person name="Grigoriev I.V."/>
            <person name="Debuchy R."/>
            <person name="Gladieux P."/>
            <person name="Hiltunen Thoren M."/>
            <person name="Johannesson H."/>
        </authorList>
    </citation>
    <scope>NUCLEOTIDE SEQUENCE [LARGE SCALE GENOMIC DNA]</scope>
    <source>
        <strain evidence="4">CBS 284.82</strain>
    </source>
</reference>
<keyword evidence="1" id="KW-0812">Transmembrane</keyword>
<dbReference type="EMBL" id="MU854322">
    <property type="protein sequence ID" value="KAK4044013.1"/>
    <property type="molecule type" value="Genomic_DNA"/>
</dbReference>
<dbReference type="AlphaFoldDB" id="A0AAN6PMX9"/>
<protein>
    <submittedName>
        <fullName evidence="3">Uncharacterized protein</fullName>
    </submittedName>
</protein>
<feature type="signal peptide" evidence="2">
    <location>
        <begin position="1"/>
        <end position="20"/>
    </location>
</feature>
<evidence type="ECO:0000313" key="3">
    <source>
        <dbReference type="EMBL" id="KAK4044013.1"/>
    </source>
</evidence>
<keyword evidence="2" id="KW-0732">Signal</keyword>
<evidence type="ECO:0000256" key="1">
    <source>
        <dbReference type="SAM" id="Phobius"/>
    </source>
</evidence>
<name>A0AAN6PMX9_9PEZI</name>